<feature type="compositionally biased region" description="Basic and acidic residues" evidence="1">
    <location>
        <begin position="48"/>
        <end position="68"/>
    </location>
</feature>
<dbReference type="Proteomes" id="UP000826234">
    <property type="component" value="Unassembled WGS sequence"/>
</dbReference>
<sequence>GNVGLSGKPGQKGETGPKGNKGEPGEPGKPGDPGLRGKDGEAGVPGEQGERGVRGATGEKGDKGESVHPLENSITIKGEKGEPGLPGKGMEIKDLESLFDAYGIKLALLKELTDLLLQEGVEIVTQQIAASRKGKGKASRKKQSPKQTTDQVTSVKCDVPSVNPASATDIPREDLSINLKYPVPEAVETLLTPSTLPPSTIATTVTEQTFTTTINSPSGVSEITTSHIDLDLMEAMKTTENPEGENAAKDENFLLQGGVAGNATLETQEDIFFPEESSIEKEMPPILEPEMEDNSSEYASKEVLGPVKKRRGERKKEKEPSQVTKELGNHEGTTGLPTENVQIYTGFESAGAFANGEETSSLRVRRMVENRNLTVKSFPL</sequence>
<dbReference type="EMBL" id="JAIPUX010005290">
    <property type="protein sequence ID" value="KAH0617181.1"/>
    <property type="molecule type" value="Genomic_DNA"/>
</dbReference>
<protein>
    <submittedName>
        <fullName evidence="2">Uncharacterized protein</fullName>
    </submittedName>
</protein>
<dbReference type="InterPro" id="IPR008160">
    <property type="entry name" value="Collagen"/>
</dbReference>
<feature type="non-terminal residue" evidence="2">
    <location>
        <position position="1"/>
    </location>
</feature>
<dbReference type="Pfam" id="PF01391">
    <property type="entry name" value="Collagen"/>
    <property type="match status" value="1"/>
</dbReference>
<accession>A0ABQ7SIP0</accession>
<name>A0ABQ7SIP0_PHRPL</name>
<feature type="region of interest" description="Disordered" evidence="1">
    <location>
        <begin position="129"/>
        <end position="154"/>
    </location>
</feature>
<evidence type="ECO:0000256" key="1">
    <source>
        <dbReference type="SAM" id="MobiDB-lite"/>
    </source>
</evidence>
<evidence type="ECO:0000313" key="2">
    <source>
        <dbReference type="EMBL" id="KAH0617181.1"/>
    </source>
</evidence>
<gene>
    <name evidence="2" type="ORF">JD844_028984</name>
</gene>
<feature type="compositionally biased region" description="Basic residues" evidence="1">
    <location>
        <begin position="132"/>
        <end position="144"/>
    </location>
</feature>
<evidence type="ECO:0000313" key="3">
    <source>
        <dbReference type="Proteomes" id="UP000826234"/>
    </source>
</evidence>
<comment type="caution">
    <text evidence="2">The sequence shown here is derived from an EMBL/GenBank/DDBJ whole genome shotgun (WGS) entry which is preliminary data.</text>
</comment>
<feature type="region of interest" description="Disordered" evidence="1">
    <location>
        <begin position="289"/>
        <end position="339"/>
    </location>
</feature>
<keyword evidence="3" id="KW-1185">Reference proteome</keyword>
<feature type="compositionally biased region" description="Polar residues" evidence="1">
    <location>
        <begin position="145"/>
        <end position="154"/>
    </location>
</feature>
<organism evidence="2 3">
    <name type="scientific">Phrynosoma platyrhinos</name>
    <name type="common">Desert horned lizard</name>
    <dbReference type="NCBI Taxonomy" id="52577"/>
    <lineage>
        <taxon>Eukaryota</taxon>
        <taxon>Metazoa</taxon>
        <taxon>Chordata</taxon>
        <taxon>Craniata</taxon>
        <taxon>Vertebrata</taxon>
        <taxon>Euteleostomi</taxon>
        <taxon>Lepidosauria</taxon>
        <taxon>Squamata</taxon>
        <taxon>Bifurcata</taxon>
        <taxon>Unidentata</taxon>
        <taxon>Episquamata</taxon>
        <taxon>Toxicofera</taxon>
        <taxon>Iguania</taxon>
        <taxon>Phrynosomatidae</taxon>
        <taxon>Phrynosomatinae</taxon>
        <taxon>Phrynosoma</taxon>
    </lineage>
</organism>
<proteinExistence type="predicted"/>
<reference evidence="2 3" key="1">
    <citation type="journal article" date="2022" name="Gigascience">
        <title>A chromosome-level genome assembly and annotation of the desert horned lizard, Phrynosoma platyrhinos, provides insight into chromosomal rearrangements among reptiles.</title>
        <authorList>
            <person name="Koochekian N."/>
            <person name="Ascanio A."/>
            <person name="Farleigh K."/>
            <person name="Card D.C."/>
            <person name="Schield D.R."/>
            <person name="Castoe T.A."/>
            <person name="Jezkova T."/>
        </authorList>
    </citation>
    <scope>NUCLEOTIDE SEQUENCE [LARGE SCALE GENOMIC DNA]</scope>
    <source>
        <strain evidence="2">NK-2021</strain>
    </source>
</reference>
<dbReference type="PANTHER" id="PTHR24637">
    <property type="entry name" value="COLLAGEN"/>
    <property type="match status" value="1"/>
</dbReference>
<feature type="region of interest" description="Disordered" evidence="1">
    <location>
        <begin position="1"/>
        <end position="87"/>
    </location>
</feature>